<keyword evidence="3" id="KW-0399">Innate immunity</keyword>
<gene>
    <name evidence="8" type="ORF">P4O66_001862</name>
</gene>
<dbReference type="Gene3D" id="3.40.50.300">
    <property type="entry name" value="P-loop containing nucleotide triphosphate hydrolases"/>
    <property type="match status" value="1"/>
</dbReference>
<evidence type="ECO:0008006" key="10">
    <source>
        <dbReference type="Google" id="ProtNLM"/>
    </source>
</evidence>
<feature type="compositionally biased region" description="Basic and acidic residues" evidence="5">
    <location>
        <begin position="1"/>
        <end position="23"/>
    </location>
</feature>
<feature type="domain" description="CARD" evidence="6">
    <location>
        <begin position="129"/>
        <end position="204"/>
    </location>
</feature>
<reference evidence="8" key="1">
    <citation type="submission" date="2023-03" db="EMBL/GenBank/DDBJ databases">
        <title>Electrophorus voltai genome.</title>
        <authorList>
            <person name="Bian C."/>
        </authorList>
    </citation>
    <scope>NUCLEOTIDE SEQUENCE</scope>
    <source>
        <strain evidence="8">CB-2022</strain>
        <tissue evidence="8">Muscle</tissue>
    </source>
</reference>
<dbReference type="Proteomes" id="UP001239994">
    <property type="component" value="Unassembled WGS sequence"/>
</dbReference>
<dbReference type="PANTHER" id="PTHR31594:SF16">
    <property type="entry name" value="SI:CH211-281L24.3"/>
    <property type="match status" value="1"/>
</dbReference>
<organism evidence="8 9">
    <name type="scientific">Electrophorus voltai</name>
    <dbReference type="NCBI Taxonomy" id="2609070"/>
    <lineage>
        <taxon>Eukaryota</taxon>
        <taxon>Metazoa</taxon>
        <taxon>Chordata</taxon>
        <taxon>Craniata</taxon>
        <taxon>Vertebrata</taxon>
        <taxon>Euteleostomi</taxon>
        <taxon>Actinopterygii</taxon>
        <taxon>Neopterygii</taxon>
        <taxon>Teleostei</taxon>
        <taxon>Ostariophysi</taxon>
        <taxon>Gymnotiformes</taxon>
        <taxon>Gymnotoidei</taxon>
        <taxon>Gymnotidae</taxon>
        <taxon>Electrophorus</taxon>
    </lineage>
</organism>
<dbReference type="SUPFAM" id="SSF47986">
    <property type="entry name" value="DEATH domain"/>
    <property type="match status" value="1"/>
</dbReference>
<dbReference type="InterPro" id="IPR001315">
    <property type="entry name" value="CARD"/>
</dbReference>
<dbReference type="InterPro" id="IPR007111">
    <property type="entry name" value="NACHT_NTPase"/>
</dbReference>
<evidence type="ECO:0000259" key="7">
    <source>
        <dbReference type="PROSITE" id="PS50837"/>
    </source>
</evidence>
<keyword evidence="9" id="KW-1185">Reference proteome</keyword>
<evidence type="ECO:0000313" key="9">
    <source>
        <dbReference type="Proteomes" id="UP001239994"/>
    </source>
</evidence>
<comment type="caution">
    <text evidence="8">The sequence shown here is derived from an EMBL/GenBank/DDBJ whole genome shotgun (WGS) entry which is preliminary data.</text>
</comment>
<keyword evidence="2" id="KW-0963">Cytoplasm</keyword>
<evidence type="ECO:0000313" key="8">
    <source>
        <dbReference type="EMBL" id="KAK1792082.1"/>
    </source>
</evidence>
<dbReference type="InterPro" id="IPR052090">
    <property type="entry name" value="Cytolytic_pore-forming_toxin"/>
</dbReference>
<dbReference type="PANTHER" id="PTHR31594">
    <property type="entry name" value="AIG1-TYPE G DOMAIN-CONTAINING PROTEIN"/>
    <property type="match status" value="1"/>
</dbReference>
<dbReference type="GO" id="GO:0045087">
    <property type="term" value="P:innate immune response"/>
    <property type="evidence" value="ECO:0007669"/>
    <property type="project" value="UniProtKB-KW"/>
</dbReference>
<name>A0AAD8Z415_9TELE</name>
<comment type="subcellular location">
    <subcellularLocation>
        <location evidence="1">Cytoplasm</location>
    </subcellularLocation>
</comment>
<evidence type="ECO:0000259" key="6">
    <source>
        <dbReference type="PROSITE" id="PS50209"/>
    </source>
</evidence>
<evidence type="ECO:0000256" key="3">
    <source>
        <dbReference type="ARBA" id="ARBA00022588"/>
    </source>
</evidence>
<dbReference type="SUPFAM" id="SSF52540">
    <property type="entry name" value="P-loop containing nucleoside triphosphate hydrolases"/>
    <property type="match status" value="1"/>
</dbReference>
<dbReference type="InterPro" id="IPR011029">
    <property type="entry name" value="DEATH-like_dom_sf"/>
</dbReference>
<accession>A0AAD8Z415</accession>
<dbReference type="Pfam" id="PF00619">
    <property type="entry name" value="CARD"/>
    <property type="match status" value="1"/>
</dbReference>
<feature type="region of interest" description="Disordered" evidence="5">
    <location>
        <begin position="1"/>
        <end position="35"/>
    </location>
</feature>
<dbReference type="GO" id="GO:0005737">
    <property type="term" value="C:cytoplasm"/>
    <property type="evidence" value="ECO:0007669"/>
    <property type="project" value="UniProtKB-SubCell"/>
</dbReference>
<sequence>MGNADFRSDSQRWERDAGSRLKTLDSGAPASDSRDNCCAPDAQLLHCRWDSGTSAACFMVEGLEESFIKVKGDDVLGEEVSDDSGEHMDSGTDTDVDIPNGSFINYSEHIKPDLMETTGLVQNSIMACTRQCATDYLKYARGDLVTRLQNFPLITENLCQHKVFNDHDVDALKAERTDFDKARFILDRVIKRGESASYELLRILDVTRKRTLHPDSHTWLSQFHFREDTETDYTVGTKPCHNYQKQLQTKAKRILSRRWDQCCKHLKHKTSANVTFIPLVLDTDADLNSAQNTLKKKNQKCKKPRGKKLKSYIPVKKQNPSPKDLLCSHKKATLVIGKPGIGKTAVVQEMLSLWSNKDNQELDYMFYFDESTFTTISSLMSLESLLFDMYSKPLEKDRKEVLQDIEENSENVIIVLDGISTLQDNPTIKKIIERDLLPEAKIVITCKSEEEDDFLFADRSTCRVYVQGFSEESIQTYFTQMIGSTPQFLNIVLNNQDLISLCHVPMYAFMVAVYISFNVTAPEHPMTVTEMYVHILRQDLKKAGKKSSEQVDKYINDVKDQLFCLMKTAFTASIQKTINITDAVSDEIEISKFFLRKITIENTPTSVNTFFAFLHSTMQEFFSALWLLGNPGEIDEVLQNCLTKEQKHMKHVIPFLCGILSEQNLKLLKNLFSEDQIKRASDGLFSKVMNTFLQPQSNGQLEGDDDDVGVLPFVCQCLYESQSPEACLLFLEKVNYELDFSGEDLDPHQCCAVSYVIGQSRESQVHLSLEDCSISNPGIQMILKFKSQLRDKPSTLCHVWTSVLCCGKPRDFPALLDVCGKEMHLPVFGKASMFRKAGEIMSQSSEKISLHLHCTEDPQKISKVLCIMVFKGLPFMKSLRFEFPCDSLVQPDHRLQIIESYQCDLILEGAETQQSAIVSSVLRFLHRDPFYECDFLIKLYLHDYEAQTGRSVFPVLQPLYESFPVWYTMSNVWSISLSERKASHFLEALKVQTTKKPVNLWSWSDEESEVRSFLQCLPYISQLRFLWTSWYEEEKKMSAIQFLLNLIVAAAEYDAATGESFTKLLISVCSYTTFPFGDDVHIKTSQCDFLLDLFSQVKDYETQTGRSVLPALQPVYQSAPAVWNIDLSERKTSLFLEVLKLQTVKKPVELRGWSDEESEVRSFLQCLPYISQLRFSCTGWNEVKRKDFAINFLLKLTVAAAECDAATGESFTKLLTSVCSYTTFPFRDNVYEKAASQCDFLLDLFSHVKNYETQTGRSVLPALQPVYQSAPAVWYIDLSERKTSLFLEVLKLQTGKKPVELRGWSDEESDVRSFLQCLPYISQLRFSEIVYDDEEYKIKAVEFLLKLIVAAAECDAATGESFTKLLTSVCSYTTFPVGGHDENYSSEVQCDFLLDLFSQVKDCETQTGRSVLPALQPVYQSAPIVWNIDLSERKTSLFLEVLKLQTVKKPVDLKGWSDEESEVRSFLQFLPYISQLRFHYDTKKKLSTVEFLLKLNVAAAECDAATGESFTKLLTSVCSYTTFPFDDDDDDGDNDDNDDDDDDDDDCIEQKCFTDFLLDLCSRVKNSETQTGRSVLPALQPVYQSAPAVWNIDLSERKTSLFLEVLKLHTVKKPVELRGWSNEESEVRSFLQCLPYISQLRFHYDTKKKLSTVEFLLKLNVAAAECDAATGESFTKLLTSVCSYTTFPFDGDDDDGDNDDDDDDCIEQKFGEFFYDDEDKKMEAVEFLLKLTVAAAEFDCSYRREFH</sequence>
<dbReference type="EMBL" id="JAROKS010000019">
    <property type="protein sequence ID" value="KAK1792082.1"/>
    <property type="molecule type" value="Genomic_DNA"/>
</dbReference>
<dbReference type="PROSITE" id="PS50837">
    <property type="entry name" value="NACHT"/>
    <property type="match status" value="1"/>
</dbReference>
<evidence type="ECO:0000256" key="5">
    <source>
        <dbReference type="SAM" id="MobiDB-lite"/>
    </source>
</evidence>
<dbReference type="Pfam" id="PF05729">
    <property type="entry name" value="NACHT"/>
    <property type="match status" value="1"/>
</dbReference>
<dbReference type="InterPro" id="IPR027417">
    <property type="entry name" value="P-loop_NTPase"/>
</dbReference>
<protein>
    <recommendedName>
        <fullName evidence="10">NACHT domain-containing protein</fullName>
    </recommendedName>
</protein>
<dbReference type="GO" id="GO:0042981">
    <property type="term" value="P:regulation of apoptotic process"/>
    <property type="evidence" value="ECO:0007669"/>
    <property type="project" value="InterPro"/>
</dbReference>
<proteinExistence type="predicted"/>
<evidence type="ECO:0000256" key="4">
    <source>
        <dbReference type="ARBA" id="ARBA00022859"/>
    </source>
</evidence>
<keyword evidence="4" id="KW-0391">Immunity</keyword>
<dbReference type="Gene3D" id="1.20.58.1200">
    <property type="entry name" value="RNA silencing suppressor P21, N-terminal domain"/>
    <property type="match status" value="5"/>
</dbReference>
<feature type="domain" description="NACHT" evidence="7">
    <location>
        <begin position="331"/>
        <end position="448"/>
    </location>
</feature>
<dbReference type="PROSITE" id="PS50209">
    <property type="entry name" value="CARD"/>
    <property type="match status" value="1"/>
</dbReference>
<evidence type="ECO:0000256" key="2">
    <source>
        <dbReference type="ARBA" id="ARBA00022490"/>
    </source>
</evidence>
<dbReference type="CDD" id="cd01671">
    <property type="entry name" value="CARD"/>
    <property type="match status" value="1"/>
</dbReference>
<evidence type="ECO:0000256" key="1">
    <source>
        <dbReference type="ARBA" id="ARBA00004496"/>
    </source>
</evidence>
<dbReference type="Gene3D" id="1.10.533.10">
    <property type="entry name" value="Death Domain, Fas"/>
    <property type="match status" value="1"/>
</dbReference>